<dbReference type="Proteomes" id="UP000076079">
    <property type="component" value="Chromosome"/>
</dbReference>
<keyword evidence="2" id="KW-1185">Reference proteome</keyword>
<protein>
    <submittedName>
        <fullName evidence="1">Uncharacterized protein</fullName>
    </submittedName>
</protein>
<evidence type="ECO:0000313" key="1">
    <source>
        <dbReference type="EMBL" id="AMY09264.1"/>
    </source>
</evidence>
<sequence length="75" mass="8339">MTPGAAGTARTNSCLRSGRPKVRAATTEISTNALRLEVVGGRRLFDNEILNLDNWLLIEVIHDARQIDVIRPRID</sequence>
<name>A0A143PNC7_LUTPR</name>
<proteinExistence type="predicted"/>
<dbReference type="RefSeq" id="WP_110171025.1">
    <property type="nucleotide sequence ID" value="NZ_CP015136.1"/>
</dbReference>
<evidence type="ECO:0000313" key="2">
    <source>
        <dbReference type="Proteomes" id="UP000076079"/>
    </source>
</evidence>
<reference evidence="1 2" key="1">
    <citation type="journal article" date="2016" name="Genome Announc.">
        <title>First Complete Genome Sequence of a Subdivision 6 Acidobacterium Strain.</title>
        <authorList>
            <person name="Huang S."/>
            <person name="Vieira S."/>
            <person name="Bunk B."/>
            <person name="Riedel T."/>
            <person name="Sproer C."/>
            <person name="Overmann J."/>
        </authorList>
    </citation>
    <scope>NUCLEOTIDE SEQUENCE [LARGE SCALE GENOMIC DNA]</scope>
    <source>
        <strain evidence="2">DSM 100886 HEG_-6_39</strain>
    </source>
</reference>
<gene>
    <name evidence="1" type="ORF">LuPra_02477</name>
</gene>
<dbReference type="KEGG" id="abac:LuPra_02477"/>
<organism evidence="1 2">
    <name type="scientific">Luteitalea pratensis</name>
    <dbReference type="NCBI Taxonomy" id="1855912"/>
    <lineage>
        <taxon>Bacteria</taxon>
        <taxon>Pseudomonadati</taxon>
        <taxon>Acidobacteriota</taxon>
        <taxon>Vicinamibacteria</taxon>
        <taxon>Vicinamibacterales</taxon>
        <taxon>Vicinamibacteraceae</taxon>
        <taxon>Luteitalea</taxon>
    </lineage>
</organism>
<dbReference type="AlphaFoldDB" id="A0A143PNC7"/>
<dbReference type="EMBL" id="CP015136">
    <property type="protein sequence ID" value="AMY09264.1"/>
    <property type="molecule type" value="Genomic_DNA"/>
</dbReference>
<accession>A0A143PNC7</accession>
<reference evidence="2" key="2">
    <citation type="submission" date="2016-04" db="EMBL/GenBank/DDBJ databases">
        <title>First Complete Genome Sequence of a Subdivision 6 Acidobacterium.</title>
        <authorList>
            <person name="Huang S."/>
            <person name="Vieira S."/>
            <person name="Bunk B."/>
            <person name="Riedel T."/>
            <person name="Sproeer C."/>
            <person name="Overmann J."/>
        </authorList>
    </citation>
    <scope>NUCLEOTIDE SEQUENCE [LARGE SCALE GENOMIC DNA]</scope>
    <source>
        <strain evidence="2">DSM 100886 HEG_-6_39</strain>
    </source>
</reference>